<dbReference type="Gene3D" id="3.40.50.150">
    <property type="entry name" value="Vaccinia Virus protein VP39"/>
    <property type="match status" value="1"/>
</dbReference>
<evidence type="ECO:0000313" key="2">
    <source>
        <dbReference type="Proteomes" id="UP001589844"/>
    </source>
</evidence>
<evidence type="ECO:0000313" key="1">
    <source>
        <dbReference type="EMBL" id="MFC0349981.1"/>
    </source>
</evidence>
<name>A0ABV6IDS8_9BURK</name>
<dbReference type="PANTHER" id="PTHR20974:SF0">
    <property type="entry name" value="UPF0585 PROTEIN CG18661"/>
    <property type="match status" value="1"/>
</dbReference>
<dbReference type="InterPro" id="IPR029063">
    <property type="entry name" value="SAM-dependent_MTases_sf"/>
</dbReference>
<protein>
    <submittedName>
        <fullName evidence="1">DUF938 domain-containing protein</fullName>
    </submittedName>
</protein>
<dbReference type="SUPFAM" id="SSF53335">
    <property type="entry name" value="S-adenosyl-L-methionine-dependent methyltransferases"/>
    <property type="match status" value="1"/>
</dbReference>
<dbReference type="RefSeq" id="WP_390211833.1">
    <property type="nucleotide sequence ID" value="NZ_JBHLXJ010000009.1"/>
</dbReference>
<dbReference type="PANTHER" id="PTHR20974">
    <property type="entry name" value="UPF0585 PROTEIN CG18661"/>
    <property type="match status" value="1"/>
</dbReference>
<dbReference type="Proteomes" id="UP001589844">
    <property type="component" value="Unassembled WGS sequence"/>
</dbReference>
<dbReference type="EMBL" id="JBHLXJ010000009">
    <property type="protein sequence ID" value="MFC0349981.1"/>
    <property type="molecule type" value="Genomic_DNA"/>
</dbReference>
<proteinExistence type="predicted"/>
<dbReference type="Pfam" id="PF06080">
    <property type="entry name" value="DUF938"/>
    <property type="match status" value="1"/>
</dbReference>
<gene>
    <name evidence="1" type="ORF">ACFFJH_09190</name>
</gene>
<keyword evidence="2" id="KW-1185">Reference proteome</keyword>
<organism evidence="1 2">
    <name type="scientific">Undibacterium danionis</name>
    <dbReference type="NCBI Taxonomy" id="1812100"/>
    <lineage>
        <taxon>Bacteria</taxon>
        <taxon>Pseudomonadati</taxon>
        <taxon>Pseudomonadota</taxon>
        <taxon>Betaproteobacteria</taxon>
        <taxon>Burkholderiales</taxon>
        <taxon>Oxalobacteraceae</taxon>
        <taxon>Undibacterium</taxon>
    </lineage>
</organism>
<comment type="caution">
    <text evidence="1">The sequence shown here is derived from an EMBL/GenBank/DDBJ whole genome shotgun (WGS) entry which is preliminary data.</text>
</comment>
<sequence length="228" mass="25818">MNFRTVLHQTATIMNQAYDHPDQQFSPACERNKIPILEQLMLRLAAAHSVLEIGSGTGQHAAYFSHHLPQLRWQTSDRIENHASIRAWIEQSGCSNALMPVDLDVAQSNWPAEQFDAAFTANTCHIMAWPEVEKMFQGVSQVLNDHGHFFVYGPFNYAGQFTSHSNQLFDASLKSQAAHRGIRDLQEILPLAQKNQLLLSDDIDMPANNRLLIFTKKINENFTEQNSS</sequence>
<accession>A0ABV6IDS8</accession>
<dbReference type="InterPro" id="IPR010342">
    <property type="entry name" value="DUF938"/>
</dbReference>
<reference evidence="1 2" key="1">
    <citation type="submission" date="2024-09" db="EMBL/GenBank/DDBJ databases">
        <authorList>
            <person name="Sun Q."/>
            <person name="Mori K."/>
        </authorList>
    </citation>
    <scope>NUCLEOTIDE SEQUENCE [LARGE SCALE GENOMIC DNA]</scope>
    <source>
        <strain evidence="1 2">CCM 8677</strain>
    </source>
</reference>